<reference evidence="5" key="1">
    <citation type="journal article" date="2020" name="Cell">
        <title>Large-Scale Comparative Analyses of Tick Genomes Elucidate Their Genetic Diversity and Vector Capacities.</title>
        <authorList>
            <consortium name="Tick Genome and Microbiome Consortium (TIGMIC)"/>
            <person name="Jia N."/>
            <person name="Wang J."/>
            <person name="Shi W."/>
            <person name="Du L."/>
            <person name="Sun Y."/>
            <person name="Zhan W."/>
            <person name="Jiang J.F."/>
            <person name="Wang Q."/>
            <person name="Zhang B."/>
            <person name="Ji P."/>
            <person name="Bell-Sakyi L."/>
            <person name="Cui X.M."/>
            <person name="Yuan T.T."/>
            <person name="Jiang B.G."/>
            <person name="Yang W.F."/>
            <person name="Lam T.T."/>
            <person name="Chang Q.C."/>
            <person name="Ding S.J."/>
            <person name="Wang X.J."/>
            <person name="Zhu J.G."/>
            <person name="Ruan X.D."/>
            <person name="Zhao L."/>
            <person name="Wei J.T."/>
            <person name="Ye R.Z."/>
            <person name="Que T.C."/>
            <person name="Du C.H."/>
            <person name="Zhou Y.H."/>
            <person name="Cheng J.X."/>
            <person name="Dai P.F."/>
            <person name="Guo W.B."/>
            <person name="Han X.H."/>
            <person name="Huang E.J."/>
            <person name="Li L.F."/>
            <person name="Wei W."/>
            <person name="Gao Y.C."/>
            <person name="Liu J.Z."/>
            <person name="Shao H.Z."/>
            <person name="Wang X."/>
            <person name="Wang C.C."/>
            <person name="Yang T.C."/>
            <person name="Huo Q.B."/>
            <person name="Li W."/>
            <person name="Chen H.Y."/>
            <person name="Chen S.E."/>
            <person name="Zhou L.G."/>
            <person name="Ni X.B."/>
            <person name="Tian J.H."/>
            <person name="Sheng Y."/>
            <person name="Liu T."/>
            <person name="Pan Y.S."/>
            <person name="Xia L.Y."/>
            <person name="Li J."/>
            <person name="Zhao F."/>
            <person name="Cao W.C."/>
        </authorList>
    </citation>
    <scope>NUCLEOTIDE SEQUENCE</scope>
    <source>
        <strain evidence="5">Rsan-2018</strain>
    </source>
</reference>
<evidence type="ECO:0000259" key="4">
    <source>
        <dbReference type="PROSITE" id="PS50960"/>
    </source>
</evidence>
<dbReference type="GO" id="GO:0003677">
    <property type="term" value="F:DNA binding"/>
    <property type="evidence" value="ECO:0007669"/>
    <property type="project" value="UniProtKB-UniRule"/>
</dbReference>
<feature type="region of interest" description="Disordered" evidence="3">
    <location>
        <begin position="106"/>
        <end position="125"/>
    </location>
</feature>
<dbReference type="InterPro" id="IPR007889">
    <property type="entry name" value="HTH_Psq"/>
</dbReference>
<feature type="DNA-binding region" description="H-T-H motif" evidence="2">
    <location>
        <begin position="31"/>
        <end position="51"/>
    </location>
</feature>
<dbReference type="Pfam" id="PF04218">
    <property type="entry name" value="CENP-B_N"/>
    <property type="match status" value="1"/>
</dbReference>
<comment type="caution">
    <text evidence="5">The sequence shown here is derived from an EMBL/GenBank/DDBJ whole genome shotgun (WGS) entry which is preliminary data.</text>
</comment>
<dbReference type="VEuPathDB" id="VectorBase:RSAN_052929"/>
<organism evidence="5 6">
    <name type="scientific">Rhipicephalus sanguineus</name>
    <name type="common">Brown dog tick</name>
    <name type="synonym">Ixodes sanguineus</name>
    <dbReference type="NCBI Taxonomy" id="34632"/>
    <lineage>
        <taxon>Eukaryota</taxon>
        <taxon>Metazoa</taxon>
        <taxon>Ecdysozoa</taxon>
        <taxon>Arthropoda</taxon>
        <taxon>Chelicerata</taxon>
        <taxon>Arachnida</taxon>
        <taxon>Acari</taxon>
        <taxon>Parasitiformes</taxon>
        <taxon>Ixodida</taxon>
        <taxon>Ixodoidea</taxon>
        <taxon>Ixodidae</taxon>
        <taxon>Rhipicephalinae</taxon>
        <taxon>Rhipicephalus</taxon>
        <taxon>Rhipicephalus</taxon>
    </lineage>
</organism>
<comment type="subcellular location">
    <subcellularLocation>
        <location evidence="1 2">Nucleus</location>
    </subcellularLocation>
</comment>
<gene>
    <name evidence="5" type="ORF">HPB52_009667</name>
</gene>
<evidence type="ECO:0000313" key="5">
    <source>
        <dbReference type="EMBL" id="KAH7943643.1"/>
    </source>
</evidence>
<keyword evidence="2" id="KW-0539">Nucleus</keyword>
<dbReference type="Gene3D" id="1.10.10.60">
    <property type="entry name" value="Homeodomain-like"/>
    <property type="match status" value="1"/>
</dbReference>
<evidence type="ECO:0000256" key="1">
    <source>
        <dbReference type="ARBA" id="ARBA00004123"/>
    </source>
</evidence>
<dbReference type="EMBL" id="JABSTV010001253">
    <property type="protein sequence ID" value="KAH7943643.1"/>
    <property type="molecule type" value="Genomic_DNA"/>
</dbReference>
<dbReference type="SUPFAM" id="SSF46689">
    <property type="entry name" value="Homeodomain-like"/>
    <property type="match status" value="1"/>
</dbReference>
<dbReference type="InterPro" id="IPR011991">
    <property type="entry name" value="ArsR-like_HTH"/>
</dbReference>
<sequence>MESAKKRPHHALSLEKKLEILKELDRSGLTKTEVAKKFDIPKSTLSRILKNKETIEGAVKNGTFTAKRMRMRTTPYEELEKDYETIDESVQTCREETLEELIAEVQADDQPSSSDECDDVIPSAVVPPDSAAKEAVELLQRYFEHEGCPEFLSSLSGMGAYFVKKQLKHAKQTTLHSFFSPTHPDK</sequence>
<dbReference type="PROSITE" id="PS50960">
    <property type="entry name" value="HTH_PSQ"/>
    <property type="match status" value="1"/>
</dbReference>
<keyword evidence="6" id="KW-1185">Reference proteome</keyword>
<dbReference type="AlphaFoldDB" id="A0A9D4SSJ9"/>
<dbReference type="InterPro" id="IPR009057">
    <property type="entry name" value="Homeodomain-like_sf"/>
</dbReference>
<feature type="domain" description="HTH psq-type" evidence="4">
    <location>
        <begin position="3"/>
        <end position="55"/>
    </location>
</feature>
<dbReference type="GO" id="GO:0005634">
    <property type="term" value="C:nucleus"/>
    <property type="evidence" value="ECO:0007669"/>
    <property type="project" value="UniProtKB-SubCell"/>
</dbReference>
<dbReference type="Proteomes" id="UP000821837">
    <property type="component" value="Unassembled WGS sequence"/>
</dbReference>
<evidence type="ECO:0000313" key="6">
    <source>
        <dbReference type="Proteomes" id="UP000821837"/>
    </source>
</evidence>
<proteinExistence type="predicted"/>
<evidence type="ECO:0000256" key="3">
    <source>
        <dbReference type="SAM" id="MobiDB-lite"/>
    </source>
</evidence>
<keyword evidence="2" id="KW-0238">DNA-binding</keyword>
<dbReference type="CDD" id="cd00090">
    <property type="entry name" value="HTH_ARSR"/>
    <property type="match status" value="1"/>
</dbReference>
<name>A0A9D4SSJ9_RHISA</name>
<accession>A0A9D4SSJ9</accession>
<reference evidence="5" key="2">
    <citation type="submission" date="2021-09" db="EMBL/GenBank/DDBJ databases">
        <authorList>
            <person name="Jia N."/>
            <person name="Wang J."/>
            <person name="Shi W."/>
            <person name="Du L."/>
            <person name="Sun Y."/>
            <person name="Zhan W."/>
            <person name="Jiang J."/>
            <person name="Wang Q."/>
            <person name="Zhang B."/>
            <person name="Ji P."/>
            <person name="Sakyi L.B."/>
            <person name="Cui X."/>
            <person name="Yuan T."/>
            <person name="Jiang B."/>
            <person name="Yang W."/>
            <person name="Lam T.T.-Y."/>
            <person name="Chang Q."/>
            <person name="Ding S."/>
            <person name="Wang X."/>
            <person name="Zhu J."/>
            <person name="Ruan X."/>
            <person name="Zhao L."/>
            <person name="Wei J."/>
            <person name="Que T."/>
            <person name="Du C."/>
            <person name="Cheng J."/>
            <person name="Dai P."/>
            <person name="Han X."/>
            <person name="Huang E."/>
            <person name="Gao Y."/>
            <person name="Liu J."/>
            <person name="Shao H."/>
            <person name="Ye R."/>
            <person name="Li L."/>
            <person name="Wei W."/>
            <person name="Wang X."/>
            <person name="Wang C."/>
            <person name="Huo Q."/>
            <person name="Li W."/>
            <person name="Guo W."/>
            <person name="Chen H."/>
            <person name="Chen S."/>
            <person name="Zhou L."/>
            <person name="Zhou L."/>
            <person name="Ni X."/>
            <person name="Tian J."/>
            <person name="Zhou Y."/>
            <person name="Sheng Y."/>
            <person name="Liu T."/>
            <person name="Pan Y."/>
            <person name="Xia L."/>
            <person name="Li J."/>
            <person name="Zhao F."/>
            <person name="Cao W."/>
        </authorList>
    </citation>
    <scope>NUCLEOTIDE SEQUENCE</scope>
    <source>
        <strain evidence="5">Rsan-2018</strain>
        <tissue evidence="5">Larvae</tissue>
    </source>
</reference>
<dbReference type="VEuPathDB" id="VectorBase:RSAN_050034"/>
<evidence type="ECO:0000256" key="2">
    <source>
        <dbReference type="PROSITE-ProRule" id="PRU00320"/>
    </source>
</evidence>
<protein>
    <recommendedName>
        <fullName evidence="4">HTH psq-type domain-containing protein</fullName>
    </recommendedName>
</protein>